<evidence type="ECO:0000313" key="2">
    <source>
        <dbReference type="EMBL" id="EOB08366.1"/>
    </source>
</evidence>
<evidence type="ECO:0000256" key="1">
    <source>
        <dbReference type="SAM" id="MobiDB-lite"/>
    </source>
</evidence>
<dbReference type="Proteomes" id="UP000296049">
    <property type="component" value="Unassembled WGS sequence"/>
</dbReference>
<feature type="region of interest" description="Disordered" evidence="1">
    <location>
        <begin position="1"/>
        <end position="27"/>
    </location>
</feature>
<sequence>MLSATHSLQQDEDIAATPVTPTHVDKSAPASSLEIAITLKELQGQQSQSLSGIITFSLSSLTNEKYNTVNYRIKQLRISSGVPQILKQDDEAISLTVQQFAELGSDLAPKQ</sequence>
<dbReference type="AlphaFoldDB" id="R0KDD5"/>
<keyword evidence="3" id="KW-1185">Reference proteome</keyword>
<organism evidence="2 3">
    <name type="scientific">Anas platyrhynchos</name>
    <name type="common">Mallard</name>
    <name type="synonym">Anas boschas</name>
    <dbReference type="NCBI Taxonomy" id="8839"/>
    <lineage>
        <taxon>Eukaryota</taxon>
        <taxon>Metazoa</taxon>
        <taxon>Chordata</taxon>
        <taxon>Craniata</taxon>
        <taxon>Vertebrata</taxon>
        <taxon>Euteleostomi</taxon>
        <taxon>Archelosauria</taxon>
        <taxon>Archosauria</taxon>
        <taxon>Dinosauria</taxon>
        <taxon>Saurischia</taxon>
        <taxon>Theropoda</taxon>
        <taxon>Coelurosauria</taxon>
        <taxon>Aves</taxon>
        <taxon>Neognathae</taxon>
        <taxon>Galloanserae</taxon>
        <taxon>Anseriformes</taxon>
        <taxon>Anatidae</taxon>
        <taxon>Anatinae</taxon>
        <taxon>Anas</taxon>
    </lineage>
</organism>
<reference evidence="3" key="1">
    <citation type="journal article" date="2013" name="Nat. Genet.">
        <title>The duck genome and transcriptome provide insight into an avian influenza virus reservoir species.</title>
        <authorList>
            <person name="Huang Y."/>
            <person name="Li Y."/>
            <person name="Burt D.W."/>
            <person name="Chen H."/>
            <person name="Zhang Y."/>
            <person name="Qian W."/>
            <person name="Kim H."/>
            <person name="Gan S."/>
            <person name="Zhao Y."/>
            <person name="Li J."/>
            <person name="Yi K."/>
            <person name="Feng H."/>
            <person name="Zhu P."/>
            <person name="Li B."/>
            <person name="Liu Q."/>
            <person name="Fairley S."/>
            <person name="Magor K.E."/>
            <person name="Du Z."/>
            <person name="Hu X."/>
            <person name="Goodman L."/>
            <person name="Tafer H."/>
            <person name="Vignal A."/>
            <person name="Lee T."/>
            <person name="Kim K.W."/>
            <person name="Sheng Z."/>
            <person name="An Y."/>
            <person name="Searle S."/>
            <person name="Herrero J."/>
            <person name="Groenen M.A."/>
            <person name="Crooijmans R.P."/>
            <person name="Faraut T."/>
            <person name="Cai Q."/>
            <person name="Webster R.G."/>
            <person name="Aldridge J.R."/>
            <person name="Warren W.C."/>
            <person name="Bartschat S."/>
            <person name="Kehr S."/>
            <person name="Marz M."/>
            <person name="Stadler P.F."/>
            <person name="Smith J."/>
            <person name="Kraus R.H."/>
            <person name="Zhao Y."/>
            <person name="Ren L."/>
            <person name="Fei J."/>
            <person name="Morisson M."/>
            <person name="Kaiser P."/>
            <person name="Griffin D.K."/>
            <person name="Rao M."/>
            <person name="Pitel F."/>
            <person name="Wang J."/>
            <person name="Li N."/>
        </authorList>
    </citation>
    <scope>NUCLEOTIDE SEQUENCE [LARGE SCALE GENOMIC DNA]</scope>
</reference>
<accession>R0KDD5</accession>
<protein>
    <submittedName>
        <fullName evidence="2">Uncharacterized protein</fullName>
    </submittedName>
</protein>
<proteinExistence type="predicted"/>
<gene>
    <name evidence="2" type="ORF">Anapl_07995</name>
</gene>
<dbReference type="EMBL" id="KB742451">
    <property type="protein sequence ID" value="EOB08366.1"/>
    <property type="molecule type" value="Genomic_DNA"/>
</dbReference>
<name>R0KDD5_ANAPL</name>
<evidence type="ECO:0000313" key="3">
    <source>
        <dbReference type="Proteomes" id="UP000296049"/>
    </source>
</evidence>